<dbReference type="AlphaFoldDB" id="A0A150PIP5"/>
<dbReference type="EMBL" id="JELX01002392">
    <property type="protein sequence ID" value="KYF55569.1"/>
    <property type="molecule type" value="Genomic_DNA"/>
</dbReference>
<comment type="caution">
    <text evidence="2">The sequence shown here is derived from an EMBL/GenBank/DDBJ whole genome shotgun (WGS) entry which is preliminary data.</text>
</comment>
<protein>
    <submittedName>
        <fullName evidence="2">Uncharacterized protein</fullName>
    </submittedName>
</protein>
<reference evidence="2 3" key="1">
    <citation type="submission" date="2014-02" db="EMBL/GenBank/DDBJ databases">
        <title>The small core and large imbalanced accessory genome model reveals a collaborative survival strategy of Sorangium cellulosum strains in nature.</title>
        <authorList>
            <person name="Han K."/>
            <person name="Peng R."/>
            <person name="Blom J."/>
            <person name="Li Y.-Z."/>
        </authorList>
    </citation>
    <scope>NUCLEOTIDE SEQUENCE [LARGE SCALE GENOMIC DNA]</scope>
    <source>
        <strain evidence="2 3">So0157-18</strain>
    </source>
</reference>
<evidence type="ECO:0000256" key="1">
    <source>
        <dbReference type="SAM" id="MobiDB-lite"/>
    </source>
</evidence>
<organism evidence="2 3">
    <name type="scientific">Sorangium cellulosum</name>
    <name type="common">Polyangium cellulosum</name>
    <dbReference type="NCBI Taxonomy" id="56"/>
    <lineage>
        <taxon>Bacteria</taxon>
        <taxon>Pseudomonadati</taxon>
        <taxon>Myxococcota</taxon>
        <taxon>Polyangia</taxon>
        <taxon>Polyangiales</taxon>
        <taxon>Polyangiaceae</taxon>
        <taxon>Sorangium</taxon>
    </lineage>
</organism>
<name>A0A150PIP5_SORCE</name>
<evidence type="ECO:0000313" key="2">
    <source>
        <dbReference type="EMBL" id="KYF55569.1"/>
    </source>
</evidence>
<evidence type="ECO:0000313" key="3">
    <source>
        <dbReference type="Proteomes" id="UP000075604"/>
    </source>
</evidence>
<sequence length="60" mass="6551">MTSPRASETTSEPRASATRSSPATRENSGTRWRNRTFSMVVYISSSGSMPVPPVTAQYRA</sequence>
<gene>
    <name evidence="2" type="ORF">BE04_20910</name>
</gene>
<accession>A0A150PIP5</accession>
<feature type="region of interest" description="Disordered" evidence="1">
    <location>
        <begin position="1"/>
        <end position="35"/>
    </location>
</feature>
<dbReference type="Proteomes" id="UP000075604">
    <property type="component" value="Unassembled WGS sequence"/>
</dbReference>
<proteinExistence type="predicted"/>